<dbReference type="PANTHER" id="PTHR47049:SF2">
    <property type="entry name" value="PIEZO-TYPE MECHANOSENSITIVE ION CHANNEL HOMOLOG"/>
    <property type="match status" value="1"/>
</dbReference>
<dbReference type="Proteomes" id="UP000231279">
    <property type="component" value="Unassembled WGS sequence"/>
</dbReference>
<gene>
    <name evidence="2" type="ORF">CDL12_19746</name>
</gene>
<dbReference type="STRING" id="429701.A0A2G9GQY6"/>
<sequence>MGSMLGGFVLPLLLLTAGLMNWSLISLINLVTSLLLRFNAPKRGFRLRGRVLSLWFVFIYSAFVILLQVIFLTLSATRDSQWSIADAWWIKLLGLMKLASCLSLPAVQLVSGISNPSWLSLPFFICSCVGLVDWSITSNFLGLFRWWKLLWVYAGFSICLLYVYQLPVGFPQMFQSTFDSIGLYKVSVNSDWQQICSGTSLMVFYYMYELEDMEFIMSMREGSLTEQLLPSRNSFFVRQLRLMLLF</sequence>
<dbReference type="GO" id="GO:0016020">
    <property type="term" value="C:membrane"/>
    <property type="evidence" value="ECO:0007669"/>
    <property type="project" value="InterPro"/>
</dbReference>
<dbReference type="GO" id="GO:0008381">
    <property type="term" value="F:mechanosensitive monoatomic ion channel activity"/>
    <property type="evidence" value="ECO:0007669"/>
    <property type="project" value="InterPro"/>
</dbReference>
<protein>
    <recommendedName>
        <fullName evidence="4">Piezo non-specific cation channel R-Ras-binding domain-containing protein</fullName>
    </recommendedName>
</protein>
<organism evidence="2 3">
    <name type="scientific">Handroanthus impetiginosus</name>
    <dbReference type="NCBI Taxonomy" id="429701"/>
    <lineage>
        <taxon>Eukaryota</taxon>
        <taxon>Viridiplantae</taxon>
        <taxon>Streptophyta</taxon>
        <taxon>Embryophyta</taxon>
        <taxon>Tracheophyta</taxon>
        <taxon>Spermatophyta</taxon>
        <taxon>Magnoliopsida</taxon>
        <taxon>eudicotyledons</taxon>
        <taxon>Gunneridae</taxon>
        <taxon>Pentapetalae</taxon>
        <taxon>asterids</taxon>
        <taxon>lamiids</taxon>
        <taxon>Lamiales</taxon>
        <taxon>Bignoniaceae</taxon>
        <taxon>Crescentiina</taxon>
        <taxon>Tabebuia alliance</taxon>
        <taxon>Handroanthus</taxon>
    </lineage>
</organism>
<dbReference type="InterPro" id="IPR027272">
    <property type="entry name" value="Piezo"/>
</dbReference>
<reference evidence="3" key="1">
    <citation type="journal article" date="2018" name="Gigascience">
        <title>Genome assembly of the Pink Ipe (Handroanthus impetiginosus, Bignoniaceae), a highly valued, ecologically keystone Neotropical timber forest tree.</title>
        <authorList>
            <person name="Silva-Junior O.B."/>
            <person name="Grattapaglia D."/>
            <person name="Novaes E."/>
            <person name="Collevatti R.G."/>
        </authorList>
    </citation>
    <scope>NUCLEOTIDE SEQUENCE [LARGE SCALE GENOMIC DNA]</scope>
    <source>
        <strain evidence="3">cv. UFG-1</strain>
    </source>
</reference>
<dbReference type="PANTHER" id="PTHR47049">
    <property type="entry name" value="PIEZO-TYPE MECHANOSENSITIVE ION CHANNEL HOMOLOG"/>
    <property type="match status" value="1"/>
</dbReference>
<comment type="caution">
    <text evidence="2">The sequence shown here is derived from an EMBL/GenBank/DDBJ whole genome shotgun (WGS) entry which is preliminary data.</text>
</comment>
<accession>A0A2G9GQY6</accession>
<feature type="transmembrane region" description="Helical" evidence="1">
    <location>
        <begin position="146"/>
        <end position="164"/>
    </location>
</feature>
<evidence type="ECO:0000256" key="1">
    <source>
        <dbReference type="SAM" id="Phobius"/>
    </source>
</evidence>
<dbReference type="AlphaFoldDB" id="A0A2G9GQY6"/>
<keyword evidence="3" id="KW-1185">Reference proteome</keyword>
<evidence type="ECO:0008006" key="4">
    <source>
        <dbReference type="Google" id="ProtNLM"/>
    </source>
</evidence>
<evidence type="ECO:0000313" key="3">
    <source>
        <dbReference type="Proteomes" id="UP000231279"/>
    </source>
</evidence>
<proteinExistence type="predicted"/>
<evidence type="ECO:0000313" key="2">
    <source>
        <dbReference type="EMBL" id="PIN07686.1"/>
    </source>
</evidence>
<keyword evidence="1" id="KW-0472">Membrane</keyword>
<dbReference type="EMBL" id="NKXS01004025">
    <property type="protein sequence ID" value="PIN07686.1"/>
    <property type="molecule type" value="Genomic_DNA"/>
</dbReference>
<name>A0A2G9GQY6_9LAMI</name>
<keyword evidence="1" id="KW-0812">Transmembrane</keyword>
<dbReference type="OrthoDB" id="303066at2759"/>
<feature type="transmembrane region" description="Helical" evidence="1">
    <location>
        <begin position="51"/>
        <end position="76"/>
    </location>
</feature>
<keyword evidence="1" id="KW-1133">Transmembrane helix</keyword>
<feature type="transmembrane region" description="Helical" evidence="1">
    <location>
        <begin position="116"/>
        <end position="134"/>
    </location>
</feature>